<dbReference type="GO" id="GO:0016788">
    <property type="term" value="F:hydrolase activity, acting on ester bonds"/>
    <property type="evidence" value="ECO:0007669"/>
    <property type="project" value="InterPro"/>
</dbReference>
<name>A0A381X6S4_9ZZZZ</name>
<evidence type="ECO:0000313" key="2">
    <source>
        <dbReference type="EMBL" id="SVA60201.1"/>
    </source>
</evidence>
<dbReference type="Gene3D" id="1.10.575.10">
    <property type="entry name" value="P1 Nuclease"/>
    <property type="match status" value="1"/>
</dbReference>
<reference evidence="2" key="1">
    <citation type="submission" date="2018-05" db="EMBL/GenBank/DDBJ databases">
        <authorList>
            <person name="Lanie J.A."/>
            <person name="Ng W.-L."/>
            <person name="Kazmierczak K.M."/>
            <person name="Andrzejewski T.M."/>
            <person name="Davidsen T.M."/>
            <person name="Wayne K.J."/>
            <person name="Tettelin H."/>
            <person name="Glass J.I."/>
            <person name="Rusch D."/>
            <person name="Podicherti R."/>
            <person name="Tsui H.-C.T."/>
            <person name="Winkler M.E."/>
        </authorList>
    </citation>
    <scope>NUCLEOTIDE SEQUENCE</scope>
</reference>
<sequence length="287" mass="33937">MMKWALKQWFIILPFVLPTFVEAWGYDAHRRINYSASRQLKGSLGQFLKNNSAPLKWYAVAPDYNKNIDSEEYHRHFIDADYYDKYPFTNIPKKYEDIISLYGEEKVRKYGIAPWTINQTCDRIIDLLKKNRLDEAVYNMSALGHYISDLHMPLHTVINYNGQFSGNYGIHKRWERSLVNEYIKKIKPVGEIEEIDDPWEFSMKIVRESFKLHHLILEADTKARKLLTKEQAKMLNSYDALSFEKPYLDVLYNETGDLLKDRMGRAVMRIASLWNYCWEQAGSPNLK</sequence>
<evidence type="ECO:0000259" key="1">
    <source>
        <dbReference type="Pfam" id="PF00882"/>
    </source>
</evidence>
<gene>
    <name evidence="2" type="ORF">METZ01_LOCUS113055</name>
</gene>
<feature type="domain" description="Phospholipase C/D" evidence="1">
    <location>
        <begin position="29"/>
        <end position="190"/>
    </location>
</feature>
<organism evidence="2">
    <name type="scientific">marine metagenome</name>
    <dbReference type="NCBI Taxonomy" id="408172"/>
    <lineage>
        <taxon>unclassified sequences</taxon>
        <taxon>metagenomes</taxon>
        <taxon>ecological metagenomes</taxon>
    </lineage>
</organism>
<proteinExistence type="predicted"/>
<dbReference type="Pfam" id="PF00882">
    <property type="entry name" value="Zn_dep_PLPC"/>
    <property type="match status" value="1"/>
</dbReference>
<dbReference type="SUPFAM" id="SSF48537">
    <property type="entry name" value="Phospholipase C/P1 nuclease"/>
    <property type="match status" value="1"/>
</dbReference>
<dbReference type="InterPro" id="IPR029002">
    <property type="entry name" value="PLPC/GPLD1"/>
</dbReference>
<protein>
    <recommendedName>
        <fullName evidence="1">Phospholipase C/D domain-containing protein</fullName>
    </recommendedName>
</protein>
<dbReference type="InterPro" id="IPR008947">
    <property type="entry name" value="PLipase_C/P1_nuclease_dom_sf"/>
</dbReference>
<dbReference type="EMBL" id="UINC01014050">
    <property type="protein sequence ID" value="SVA60201.1"/>
    <property type="molecule type" value="Genomic_DNA"/>
</dbReference>
<accession>A0A381X6S4</accession>
<dbReference type="AlphaFoldDB" id="A0A381X6S4"/>